<accession>A0ABQ6CNX1</accession>
<evidence type="ECO:0000313" key="3">
    <source>
        <dbReference type="Proteomes" id="UP001156882"/>
    </source>
</evidence>
<dbReference type="EMBL" id="BSPC01000058">
    <property type="protein sequence ID" value="GLS22082.1"/>
    <property type="molecule type" value="Genomic_DNA"/>
</dbReference>
<dbReference type="RefSeq" id="WP_284315058.1">
    <property type="nucleotide sequence ID" value="NZ_BSPC01000058.1"/>
</dbReference>
<feature type="signal peptide" evidence="1">
    <location>
        <begin position="1"/>
        <end position="23"/>
    </location>
</feature>
<keyword evidence="3" id="KW-1185">Reference proteome</keyword>
<name>A0ABQ6CNX1_9HYPH</name>
<keyword evidence="1" id="KW-0732">Signal</keyword>
<comment type="caution">
    <text evidence="2">The sequence shown here is derived from an EMBL/GenBank/DDBJ whole genome shotgun (WGS) entry which is preliminary data.</text>
</comment>
<gene>
    <name evidence="2" type="ORF">GCM10007874_50990</name>
</gene>
<proteinExistence type="predicted"/>
<sequence length="134" mass="14950">MLKKATLAFALIMALIGAQRAAAETIDVFDDHGGSVALYAQRWQGLAARGIDVRIVGPCQSACTVLLGYIPRQRICVTPQARFGFHTALRPDMTDLLWRGYAADIRGWINARGGLTRDFKWMGAPDVYRYFRKC</sequence>
<evidence type="ECO:0000313" key="2">
    <source>
        <dbReference type="EMBL" id="GLS22082.1"/>
    </source>
</evidence>
<reference evidence="3" key="1">
    <citation type="journal article" date="2019" name="Int. J. Syst. Evol. Microbiol.">
        <title>The Global Catalogue of Microorganisms (GCM) 10K type strain sequencing project: providing services to taxonomists for standard genome sequencing and annotation.</title>
        <authorList>
            <consortium name="The Broad Institute Genomics Platform"/>
            <consortium name="The Broad Institute Genome Sequencing Center for Infectious Disease"/>
            <person name="Wu L."/>
            <person name="Ma J."/>
        </authorList>
    </citation>
    <scope>NUCLEOTIDE SEQUENCE [LARGE SCALE GENOMIC DNA]</scope>
    <source>
        <strain evidence="3">NBRC 101365</strain>
    </source>
</reference>
<feature type="chain" id="PRO_5046378542" evidence="1">
    <location>
        <begin position="24"/>
        <end position="134"/>
    </location>
</feature>
<protein>
    <submittedName>
        <fullName evidence="2">Uncharacterized protein</fullName>
    </submittedName>
</protein>
<evidence type="ECO:0000256" key="1">
    <source>
        <dbReference type="SAM" id="SignalP"/>
    </source>
</evidence>
<dbReference type="Proteomes" id="UP001156882">
    <property type="component" value="Unassembled WGS sequence"/>
</dbReference>
<organism evidence="2 3">
    <name type="scientific">Labrys miyagiensis</name>
    <dbReference type="NCBI Taxonomy" id="346912"/>
    <lineage>
        <taxon>Bacteria</taxon>
        <taxon>Pseudomonadati</taxon>
        <taxon>Pseudomonadota</taxon>
        <taxon>Alphaproteobacteria</taxon>
        <taxon>Hyphomicrobiales</taxon>
        <taxon>Xanthobacteraceae</taxon>
        <taxon>Labrys</taxon>
    </lineage>
</organism>